<evidence type="ECO:0000256" key="6">
    <source>
        <dbReference type="ARBA" id="ARBA00060772"/>
    </source>
</evidence>
<sequence length="302" mass="33464">MCKPKEFKLDQKNIEKIAEIVKDVERLGDLPLNSNAPARSGPAQPALSAKPGVSSSNTDEEVIDLTVEEEDDHGDIVMVDLTAEEETTPADPLVPNAALSEELKSDLGEQMRSPQYLAMNEIVETINANQVVVISGETGCGKTTQIPQYILEDAILRGDGSCTRIVVTQPRRISAISVAERVASERGQQLGEDVGYQIRLDSVPPRRRQGSLLFCTTGIVLQWFHSDPLLKDSKNKLSFRLFLLLQGVSHIIVDEVHEREMLGDFLITMLKRIAPQRPDLRIVLMSATLNAELFSSFFGKYH</sequence>
<dbReference type="PROSITE" id="PS51192">
    <property type="entry name" value="HELICASE_ATP_BIND_1"/>
    <property type="match status" value="1"/>
</dbReference>
<dbReference type="PROSITE" id="PS00690">
    <property type="entry name" value="DEAH_ATP_HELICASE"/>
    <property type="match status" value="1"/>
</dbReference>
<dbReference type="SUPFAM" id="SSF52540">
    <property type="entry name" value="P-loop containing nucleoside triphosphate hydrolases"/>
    <property type="match status" value="1"/>
</dbReference>
<organism evidence="9 10">
    <name type="scientific">Dibothriocephalus latus</name>
    <name type="common">Fish tapeworm</name>
    <name type="synonym">Diphyllobothrium latum</name>
    <dbReference type="NCBI Taxonomy" id="60516"/>
    <lineage>
        <taxon>Eukaryota</taxon>
        <taxon>Metazoa</taxon>
        <taxon>Spiralia</taxon>
        <taxon>Lophotrochozoa</taxon>
        <taxon>Platyhelminthes</taxon>
        <taxon>Cestoda</taxon>
        <taxon>Eucestoda</taxon>
        <taxon>Diphyllobothriidea</taxon>
        <taxon>Diphyllobothriidae</taxon>
        <taxon>Dibothriocephalus</taxon>
    </lineage>
</organism>
<dbReference type="GO" id="GO:0003724">
    <property type="term" value="F:RNA helicase activity"/>
    <property type="evidence" value="ECO:0007669"/>
    <property type="project" value="TreeGrafter"/>
</dbReference>
<dbReference type="GO" id="GO:0005524">
    <property type="term" value="F:ATP binding"/>
    <property type="evidence" value="ECO:0007669"/>
    <property type="project" value="UniProtKB-KW"/>
</dbReference>
<keyword evidence="2" id="KW-0378">Hydrolase</keyword>
<evidence type="ECO:0000256" key="4">
    <source>
        <dbReference type="ARBA" id="ARBA00022840"/>
    </source>
</evidence>
<dbReference type="Proteomes" id="UP000281553">
    <property type="component" value="Unassembled WGS sequence"/>
</dbReference>
<keyword evidence="10" id="KW-1185">Reference proteome</keyword>
<dbReference type="GO" id="GO:0005634">
    <property type="term" value="C:nucleus"/>
    <property type="evidence" value="ECO:0007669"/>
    <property type="project" value="TreeGrafter"/>
</dbReference>
<name>A0A3P7P3A2_DIBLA</name>
<dbReference type="InterPro" id="IPR011545">
    <property type="entry name" value="DEAD/DEAH_box_helicase_dom"/>
</dbReference>
<evidence type="ECO:0000256" key="2">
    <source>
        <dbReference type="ARBA" id="ARBA00022801"/>
    </source>
</evidence>
<evidence type="ECO:0000256" key="7">
    <source>
        <dbReference type="SAM" id="MobiDB-lite"/>
    </source>
</evidence>
<feature type="region of interest" description="Disordered" evidence="7">
    <location>
        <begin position="30"/>
        <end position="59"/>
    </location>
</feature>
<dbReference type="OrthoDB" id="5600252at2759"/>
<dbReference type="InterPro" id="IPR002464">
    <property type="entry name" value="DNA/RNA_helicase_DEAH_CS"/>
</dbReference>
<dbReference type="AlphaFoldDB" id="A0A3P7P3A2"/>
<dbReference type="Pfam" id="PF00270">
    <property type="entry name" value="DEAD"/>
    <property type="match status" value="1"/>
</dbReference>
<dbReference type="FunFam" id="3.40.50.300:FF:000526">
    <property type="entry name" value="DExH-box ATP-dependent RNA helicase DExH3"/>
    <property type="match status" value="1"/>
</dbReference>
<dbReference type="PANTHER" id="PTHR18934">
    <property type="entry name" value="ATP-DEPENDENT RNA HELICASE"/>
    <property type="match status" value="1"/>
</dbReference>
<dbReference type="Gene3D" id="3.40.50.300">
    <property type="entry name" value="P-loop containing nucleotide triphosphate hydrolases"/>
    <property type="match status" value="1"/>
</dbReference>
<dbReference type="GO" id="GO:0016787">
    <property type="term" value="F:hydrolase activity"/>
    <property type="evidence" value="ECO:0007669"/>
    <property type="project" value="UniProtKB-KW"/>
</dbReference>
<keyword evidence="5" id="KW-0694">RNA-binding</keyword>
<evidence type="ECO:0000313" key="10">
    <source>
        <dbReference type="Proteomes" id="UP000281553"/>
    </source>
</evidence>
<protein>
    <recommendedName>
        <fullName evidence="8">Helicase ATP-binding domain-containing protein</fullName>
    </recommendedName>
</protein>
<reference evidence="9 10" key="1">
    <citation type="submission" date="2018-11" db="EMBL/GenBank/DDBJ databases">
        <authorList>
            <consortium name="Pathogen Informatics"/>
        </authorList>
    </citation>
    <scope>NUCLEOTIDE SEQUENCE [LARGE SCALE GENOMIC DNA]</scope>
</reference>
<keyword evidence="4" id="KW-0067">ATP-binding</keyword>
<dbReference type="GO" id="GO:0002151">
    <property type="term" value="F:G-quadruplex RNA binding"/>
    <property type="evidence" value="ECO:0007669"/>
    <property type="project" value="TreeGrafter"/>
</dbReference>
<dbReference type="PANTHER" id="PTHR18934:SF237">
    <property type="entry name" value="ATP-DEPENDENT DNA_RNA HELICASE DHX36"/>
    <property type="match status" value="1"/>
</dbReference>
<dbReference type="InterPro" id="IPR027417">
    <property type="entry name" value="P-loop_NTPase"/>
</dbReference>
<feature type="domain" description="Helicase ATP-binding" evidence="8">
    <location>
        <begin position="123"/>
        <end position="302"/>
    </location>
</feature>
<dbReference type="CDD" id="cd17917">
    <property type="entry name" value="DEXHc_RHA-like"/>
    <property type="match status" value="1"/>
</dbReference>
<dbReference type="SMART" id="SM00487">
    <property type="entry name" value="DEXDc"/>
    <property type="match status" value="1"/>
</dbReference>
<proteinExistence type="inferred from homology"/>
<dbReference type="GO" id="GO:0003678">
    <property type="term" value="F:DNA helicase activity"/>
    <property type="evidence" value="ECO:0007669"/>
    <property type="project" value="TreeGrafter"/>
</dbReference>
<comment type="similarity">
    <text evidence="6">Belongs to the DExH box helicase family.</text>
</comment>
<accession>A0A3P7P3A2</accession>
<keyword evidence="3" id="KW-0347">Helicase</keyword>
<keyword evidence="1" id="KW-0547">Nucleotide-binding</keyword>
<dbReference type="InterPro" id="IPR014001">
    <property type="entry name" value="Helicase_ATP-bd"/>
</dbReference>
<dbReference type="EMBL" id="UYRU01060087">
    <property type="protein sequence ID" value="VDN14702.1"/>
    <property type="molecule type" value="Genomic_DNA"/>
</dbReference>
<gene>
    <name evidence="9" type="ORF">DILT_LOCUS10533</name>
</gene>
<evidence type="ECO:0000259" key="8">
    <source>
        <dbReference type="PROSITE" id="PS51192"/>
    </source>
</evidence>
<evidence type="ECO:0000256" key="1">
    <source>
        <dbReference type="ARBA" id="ARBA00022741"/>
    </source>
</evidence>
<evidence type="ECO:0000256" key="3">
    <source>
        <dbReference type="ARBA" id="ARBA00022806"/>
    </source>
</evidence>
<dbReference type="GO" id="GO:0005737">
    <property type="term" value="C:cytoplasm"/>
    <property type="evidence" value="ECO:0007669"/>
    <property type="project" value="TreeGrafter"/>
</dbReference>
<evidence type="ECO:0000313" key="9">
    <source>
        <dbReference type="EMBL" id="VDN14702.1"/>
    </source>
</evidence>
<evidence type="ECO:0000256" key="5">
    <source>
        <dbReference type="ARBA" id="ARBA00022884"/>
    </source>
</evidence>